<reference evidence="1" key="1">
    <citation type="submission" date="2020-03" db="EMBL/GenBank/DDBJ databases">
        <title>The deep terrestrial virosphere.</title>
        <authorList>
            <person name="Holmfeldt K."/>
            <person name="Nilsson E."/>
            <person name="Simone D."/>
            <person name="Lopez-Fernandez M."/>
            <person name="Wu X."/>
            <person name="de Brujin I."/>
            <person name="Lundin D."/>
            <person name="Andersson A."/>
            <person name="Bertilsson S."/>
            <person name="Dopson M."/>
        </authorList>
    </citation>
    <scope>NUCLEOTIDE SEQUENCE</scope>
    <source>
        <strain evidence="1">MM415B06178</strain>
    </source>
</reference>
<sequence>MDEKTEYGYRLGLQDGRVAAQWVEMGRPVHHGDLLSATDAYAIGYREGLNTDANLLAWLVGF</sequence>
<accession>A0A6M3LQ77</accession>
<dbReference type="EMBL" id="MT143499">
    <property type="protein sequence ID" value="QJA97497.1"/>
    <property type="molecule type" value="Genomic_DNA"/>
</dbReference>
<organism evidence="1">
    <name type="scientific">viral metagenome</name>
    <dbReference type="NCBI Taxonomy" id="1070528"/>
    <lineage>
        <taxon>unclassified sequences</taxon>
        <taxon>metagenomes</taxon>
        <taxon>organismal metagenomes</taxon>
    </lineage>
</organism>
<gene>
    <name evidence="1" type="ORF">MM415B06178_0004</name>
</gene>
<name>A0A6M3LQ77_9ZZZZ</name>
<protein>
    <submittedName>
        <fullName evidence="1">Uncharacterized protein</fullName>
    </submittedName>
</protein>
<evidence type="ECO:0000313" key="1">
    <source>
        <dbReference type="EMBL" id="QJA97497.1"/>
    </source>
</evidence>
<dbReference type="AlphaFoldDB" id="A0A6M3LQ77"/>
<proteinExistence type="predicted"/>